<evidence type="ECO:0000313" key="3">
    <source>
        <dbReference type="EMBL" id="WVZ10841.1"/>
    </source>
</evidence>
<evidence type="ECO:0000256" key="1">
    <source>
        <dbReference type="SAM" id="MobiDB-lite"/>
    </source>
</evidence>
<feature type="compositionally biased region" description="Basic and acidic residues" evidence="1">
    <location>
        <begin position="260"/>
        <end position="274"/>
    </location>
</feature>
<feature type="region of interest" description="Disordered" evidence="1">
    <location>
        <begin position="248"/>
        <end position="286"/>
    </location>
</feature>
<dbReference type="EMBL" id="CP144696">
    <property type="protein sequence ID" value="WVZ10841.1"/>
    <property type="molecule type" value="Genomic_DNA"/>
</dbReference>
<feature type="compositionally biased region" description="Basic residues" evidence="1">
    <location>
        <begin position="1"/>
        <end position="11"/>
    </location>
</feature>
<reference evidence="3 4" key="1">
    <citation type="journal article" date="2023" name="Life. Sci Alliance">
        <title>Evolutionary insights into 3D genome organization and epigenetic landscape of Vigna mungo.</title>
        <authorList>
            <person name="Junaid A."/>
            <person name="Singh B."/>
            <person name="Bhatia S."/>
        </authorList>
    </citation>
    <scope>NUCLEOTIDE SEQUENCE [LARGE SCALE GENOMIC DNA]</scope>
    <source>
        <strain evidence="3">Urdbean</strain>
    </source>
</reference>
<feature type="compositionally biased region" description="Pro residues" evidence="1">
    <location>
        <begin position="19"/>
        <end position="31"/>
    </location>
</feature>
<dbReference type="AlphaFoldDB" id="A0AAQ3NJ80"/>
<evidence type="ECO:0000259" key="2">
    <source>
        <dbReference type="Pfam" id="PF20167"/>
    </source>
</evidence>
<gene>
    <name evidence="3" type="ORF">V8G54_015371</name>
</gene>
<organism evidence="3 4">
    <name type="scientific">Vigna mungo</name>
    <name type="common">Black gram</name>
    <name type="synonym">Phaseolus mungo</name>
    <dbReference type="NCBI Taxonomy" id="3915"/>
    <lineage>
        <taxon>Eukaryota</taxon>
        <taxon>Viridiplantae</taxon>
        <taxon>Streptophyta</taxon>
        <taxon>Embryophyta</taxon>
        <taxon>Tracheophyta</taxon>
        <taxon>Spermatophyta</taxon>
        <taxon>Magnoliopsida</taxon>
        <taxon>eudicotyledons</taxon>
        <taxon>Gunneridae</taxon>
        <taxon>Pentapetalae</taxon>
        <taxon>rosids</taxon>
        <taxon>fabids</taxon>
        <taxon>Fabales</taxon>
        <taxon>Fabaceae</taxon>
        <taxon>Papilionoideae</taxon>
        <taxon>50 kb inversion clade</taxon>
        <taxon>NPAAA clade</taxon>
        <taxon>indigoferoid/millettioid clade</taxon>
        <taxon>Phaseoleae</taxon>
        <taxon>Vigna</taxon>
    </lineage>
</organism>
<keyword evidence="4" id="KW-1185">Reference proteome</keyword>
<dbReference type="Pfam" id="PF20167">
    <property type="entry name" value="Transposase_32"/>
    <property type="match status" value="1"/>
</dbReference>
<dbReference type="InterPro" id="IPR046796">
    <property type="entry name" value="Transposase_32_dom"/>
</dbReference>
<dbReference type="Proteomes" id="UP001374535">
    <property type="component" value="Chromosome 5"/>
</dbReference>
<sequence length="327" mass="37905">MADGVHKKRKASSSTGRRPSPPPPSPPPSPPMTSNQLFSNDEQYERFSAHFFERQIIEGYYLHDVFCVKQVKITIKPSLFHKLTSIPSRGVRYERNLPQEWKDEYNPVTARQMICKPGYEIGGRFLAGRMKFECRLLHYVICRILIPRSRNIAQASENDIMLMWALMNSVEINWGHVIRDTMKRATRDNAQLPYPHLITTFLEHFGVRTETDPFTQVKDKLRIGFDALTSMGYDLNDEGQWIHKDDVRNAEQEEEEEQGHDEPRVGNETHEERQPTPIPDQSSSVTMSELLTQIQDLRMFLGNRLDTIENRVGSVVEQLISFRNEFG</sequence>
<feature type="domain" description="Putative plant transposon protein" evidence="2">
    <location>
        <begin position="67"/>
        <end position="207"/>
    </location>
</feature>
<feature type="region of interest" description="Disordered" evidence="1">
    <location>
        <begin position="1"/>
        <end position="37"/>
    </location>
</feature>
<name>A0AAQ3NJ80_VIGMU</name>
<protein>
    <recommendedName>
        <fullName evidence="2">Putative plant transposon protein domain-containing protein</fullName>
    </recommendedName>
</protein>
<accession>A0AAQ3NJ80</accession>
<proteinExistence type="predicted"/>
<evidence type="ECO:0000313" key="4">
    <source>
        <dbReference type="Proteomes" id="UP001374535"/>
    </source>
</evidence>